<dbReference type="InterPro" id="IPR022691">
    <property type="entry name" value="Tscrpt_elong_fac_GreA/B_N"/>
</dbReference>
<reference evidence="5 6" key="1">
    <citation type="journal article" date="2020" name="Biotechnol. Biofuels">
        <title>New insights from the biogas microbiome by comprehensive genome-resolved metagenomics of nearly 1600 species originating from multiple anaerobic digesters.</title>
        <authorList>
            <person name="Campanaro S."/>
            <person name="Treu L."/>
            <person name="Rodriguez-R L.M."/>
            <person name="Kovalovszki A."/>
            <person name="Ziels R.M."/>
            <person name="Maus I."/>
            <person name="Zhu X."/>
            <person name="Kougias P.G."/>
            <person name="Basile A."/>
            <person name="Luo G."/>
            <person name="Schluter A."/>
            <person name="Konstantinidis K.T."/>
            <person name="Angelidaki I."/>
        </authorList>
    </citation>
    <scope>NUCLEOTIDE SEQUENCE [LARGE SCALE GENOMIC DNA]</scope>
    <source>
        <strain evidence="5">AS19jrsBPTG_9</strain>
    </source>
</reference>
<evidence type="ECO:0000313" key="5">
    <source>
        <dbReference type="EMBL" id="NLZ24290.1"/>
    </source>
</evidence>
<dbReference type="EMBL" id="JAAZIL010000022">
    <property type="protein sequence ID" value="NLZ24290.1"/>
    <property type="molecule type" value="Genomic_DNA"/>
</dbReference>
<keyword evidence="2" id="KW-0804">Transcription</keyword>
<dbReference type="GO" id="GO:0003677">
    <property type="term" value="F:DNA binding"/>
    <property type="evidence" value="ECO:0007669"/>
    <property type="project" value="InterPro"/>
</dbReference>
<dbReference type="PIRSF" id="PIRSF006092">
    <property type="entry name" value="GreA_GreB"/>
    <property type="match status" value="1"/>
</dbReference>
<dbReference type="InterPro" id="IPR023459">
    <property type="entry name" value="Tscrpt_elong_fac_GreA/B_fam"/>
</dbReference>
<dbReference type="Gene3D" id="1.10.287.180">
    <property type="entry name" value="Transcription elongation factor, GreA/GreB, N-terminal domain"/>
    <property type="match status" value="1"/>
</dbReference>
<sequence length="156" mass="17421">MVVKKRSILLTEEGIKTLERDLAYREGELRAKLQDTLNQMRSQGDLRENDGYTIAVTDFQNNEERILEIKEKLENAEVISNSKTSSVDIGSKVTIECEKGLKNTYHIVGEEETNPIEAKISYKSPIGSSLFGAKKGSTVTITTPAGENRCKIIKIE</sequence>
<evidence type="ECO:0000259" key="4">
    <source>
        <dbReference type="Pfam" id="PF03449"/>
    </source>
</evidence>
<dbReference type="InterPro" id="IPR036953">
    <property type="entry name" value="GreA/GreB_C_sf"/>
</dbReference>
<dbReference type="GO" id="GO:0003746">
    <property type="term" value="F:translation elongation factor activity"/>
    <property type="evidence" value="ECO:0007669"/>
    <property type="project" value="UniProtKB-KW"/>
</dbReference>
<dbReference type="Gene3D" id="3.10.50.30">
    <property type="entry name" value="Transcription elongation factor, GreA/GreB, C-terminal domain"/>
    <property type="match status" value="1"/>
</dbReference>
<dbReference type="InterPro" id="IPR036805">
    <property type="entry name" value="Tscrpt_elong_fac_GreA/B_N_sf"/>
</dbReference>
<protein>
    <submittedName>
        <fullName evidence="5">Transcription elongation factor GreA</fullName>
    </submittedName>
</protein>
<evidence type="ECO:0000259" key="3">
    <source>
        <dbReference type="Pfam" id="PF01272"/>
    </source>
</evidence>
<feature type="domain" description="Transcription elongation factor GreA/GreB C-terminal" evidence="3">
    <location>
        <begin position="84"/>
        <end position="156"/>
    </location>
</feature>
<feature type="domain" description="Transcription elongation factor GreA/GreB N-terminal" evidence="4">
    <location>
        <begin position="8"/>
        <end position="78"/>
    </location>
</feature>
<evidence type="ECO:0000256" key="2">
    <source>
        <dbReference type="ARBA" id="ARBA00023163"/>
    </source>
</evidence>
<dbReference type="PANTHER" id="PTHR30437:SF4">
    <property type="entry name" value="TRANSCRIPTION ELONGATION FACTOR GREA"/>
    <property type="match status" value="1"/>
</dbReference>
<name>A0A847VCV1_9BACT</name>
<gene>
    <name evidence="5" type="ORF">GX888_00875</name>
</gene>
<dbReference type="SUPFAM" id="SSF46557">
    <property type="entry name" value="GreA transcript cleavage protein, N-terminal domain"/>
    <property type="match status" value="1"/>
</dbReference>
<dbReference type="Proteomes" id="UP000564033">
    <property type="component" value="Unassembled WGS sequence"/>
</dbReference>
<evidence type="ECO:0000256" key="1">
    <source>
        <dbReference type="ARBA" id="ARBA00023015"/>
    </source>
</evidence>
<dbReference type="GO" id="GO:0032784">
    <property type="term" value="P:regulation of DNA-templated transcription elongation"/>
    <property type="evidence" value="ECO:0007669"/>
    <property type="project" value="InterPro"/>
</dbReference>
<comment type="caution">
    <text evidence="5">The sequence shown here is derived from an EMBL/GenBank/DDBJ whole genome shotgun (WGS) entry which is preliminary data.</text>
</comment>
<organism evidence="5 6">
    <name type="scientific">Candidatus Dojkabacteria bacterium</name>
    <dbReference type="NCBI Taxonomy" id="2099670"/>
    <lineage>
        <taxon>Bacteria</taxon>
        <taxon>Candidatus Dojkabacteria</taxon>
    </lineage>
</organism>
<proteinExistence type="predicted"/>
<keyword evidence="5" id="KW-0648">Protein biosynthesis</keyword>
<dbReference type="AlphaFoldDB" id="A0A847VCV1"/>
<dbReference type="Pfam" id="PF01272">
    <property type="entry name" value="GreA_GreB"/>
    <property type="match status" value="1"/>
</dbReference>
<dbReference type="PANTHER" id="PTHR30437">
    <property type="entry name" value="TRANSCRIPTION ELONGATION FACTOR GREA"/>
    <property type="match status" value="1"/>
</dbReference>
<keyword evidence="1" id="KW-0805">Transcription regulation</keyword>
<dbReference type="InterPro" id="IPR001437">
    <property type="entry name" value="Tscrpt_elong_fac_GreA/B_C"/>
</dbReference>
<dbReference type="GO" id="GO:0070063">
    <property type="term" value="F:RNA polymerase binding"/>
    <property type="evidence" value="ECO:0007669"/>
    <property type="project" value="InterPro"/>
</dbReference>
<dbReference type="SUPFAM" id="SSF54534">
    <property type="entry name" value="FKBP-like"/>
    <property type="match status" value="1"/>
</dbReference>
<dbReference type="GO" id="GO:0006354">
    <property type="term" value="P:DNA-templated transcription elongation"/>
    <property type="evidence" value="ECO:0007669"/>
    <property type="project" value="TreeGrafter"/>
</dbReference>
<keyword evidence="5" id="KW-0251">Elongation factor</keyword>
<accession>A0A847VCV1</accession>
<dbReference type="Pfam" id="PF03449">
    <property type="entry name" value="GreA_GreB_N"/>
    <property type="match status" value="1"/>
</dbReference>
<evidence type="ECO:0000313" key="6">
    <source>
        <dbReference type="Proteomes" id="UP000564033"/>
    </source>
</evidence>